<feature type="compositionally biased region" description="Basic and acidic residues" evidence="1">
    <location>
        <begin position="442"/>
        <end position="456"/>
    </location>
</feature>
<feature type="region of interest" description="Disordered" evidence="1">
    <location>
        <begin position="1"/>
        <end position="20"/>
    </location>
</feature>
<gene>
    <name evidence="2" type="ORF">Cvel_14481</name>
</gene>
<feature type="region of interest" description="Disordered" evidence="1">
    <location>
        <begin position="129"/>
        <end position="153"/>
    </location>
</feature>
<feature type="region of interest" description="Disordered" evidence="1">
    <location>
        <begin position="281"/>
        <end position="313"/>
    </location>
</feature>
<feature type="region of interest" description="Disordered" evidence="1">
    <location>
        <begin position="485"/>
        <end position="519"/>
    </location>
</feature>
<feature type="region of interest" description="Disordered" evidence="1">
    <location>
        <begin position="649"/>
        <end position="788"/>
    </location>
</feature>
<feature type="region of interest" description="Disordered" evidence="1">
    <location>
        <begin position="532"/>
        <end position="623"/>
    </location>
</feature>
<evidence type="ECO:0000256" key="1">
    <source>
        <dbReference type="SAM" id="MobiDB-lite"/>
    </source>
</evidence>
<dbReference type="AlphaFoldDB" id="A0A0G4F0I1"/>
<protein>
    <submittedName>
        <fullName evidence="2">Uncharacterized protein</fullName>
    </submittedName>
</protein>
<evidence type="ECO:0000313" key="2">
    <source>
        <dbReference type="EMBL" id="CEM05108.1"/>
    </source>
</evidence>
<accession>A0A0G4F0I1</accession>
<proteinExistence type="predicted"/>
<feature type="compositionally biased region" description="Basic and acidic residues" evidence="1">
    <location>
        <begin position="370"/>
        <end position="390"/>
    </location>
</feature>
<feature type="compositionally biased region" description="Polar residues" evidence="1">
    <location>
        <begin position="411"/>
        <end position="427"/>
    </location>
</feature>
<feature type="compositionally biased region" description="Basic and acidic residues" evidence="1">
    <location>
        <begin position="532"/>
        <end position="588"/>
    </location>
</feature>
<dbReference type="EMBL" id="CDMZ01000036">
    <property type="protein sequence ID" value="CEM05108.1"/>
    <property type="molecule type" value="Genomic_DNA"/>
</dbReference>
<name>A0A0G4F0I1_9ALVE</name>
<feature type="region of interest" description="Disordered" evidence="1">
    <location>
        <begin position="357"/>
        <end position="473"/>
    </location>
</feature>
<reference evidence="2" key="1">
    <citation type="submission" date="2014-11" db="EMBL/GenBank/DDBJ databases">
        <authorList>
            <person name="Otto D Thomas"/>
            <person name="Naeem Raeece"/>
        </authorList>
    </citation>
    <scope>NUCLEOTIDE SEQUENCE</scope>
</reference>
<sequence length="866" mass="94165">MTDVHEGEESAGTAGEVSSVSSSDLLPLTWDILNKCFGDSLAQLSAEEGGSIATGFLLDQDGDLPEDAYPEVWPEGTQQDDCGATSRSEDETEYEEAVADYVRALIETVLLSGTDTEEAGSESPELVISQAGSRGATSGGIGTAAQTKGDGGGFRYLTPADERRLARERAQRAAEAARLRALRARERLRQRHLRCVDFDAEQDKEPFFFGQAPPGVIRLCQNATARPQGLAALRQTLDAGVAGTFSTNTGGLIGGKGESFAPPSSLAGFPAATALLSLLRHTPLPEPPSQSPRKGSSPTPLIRDDRGRRHRPFVTRFRPLDALASRLQFVDREALREPYVQQSMVALLMRSYDDIPREGTQQGSFKGNKKKESEKEEGKTNRKGDTKEADENNDSPTETQKEEDEGRDPETSLSNDPVKQSKSSSYLPSCRERRFTPRTKKKEPEKKSPPRPRSERVPFFTLSPKARTLLVSPEDFLPLPLAEALGDKENGYSPPGGLRSKEQNKKNNPPKLHPRDFAAFAKVAKALDEAFETRNARTKGEQLAKAKGEEGEGGEQKEGEGDTKSEESSGGEKDTETKRQNQHRDSARKNRQTKTKQAGFKPRHTIPSLSLLPPVKDENGQPKDAALTLYDSLAREMKERRRAAKRAELLVSQKLEQEGTDTHASTDTLEEEKFPPHPIPPVPPSSRSGRPRPRPHSLAFGGTAHMDLVRLSADLSRTKGGKAKGNEGPESLATAALKLQREAAAREDTETLLGQRPRSTSVVKQEDEDGKSVSSAGKEAGGVAAAPEVSVESEKGLVSEECPSSSVRTVRRLIEEDLAALNCRLRTLDVDTDAIRAAHGKTRAEVFLSHVTSVPYAAGRITVKQG</sequence>
<feature type="compositionally biased region" description="Basic and acidic residues" evidence="1">
    <location>
        <begin position="739"/>
        <end position="749"/>
    </location>
</feature>
<organism evidence="2">
    <name type="scientific">Chromera velia CCMP2878</name>
    <dbReference type="NCBI Taxonomy" id="1169474"/>
    <lineage>
        <taxon>Eukaryota</taxon>
        <taxon>Sar</taxon>
        <taxon>Alveolata</taxon>
        <taxon>Colpodellida</taxon>
        <taxon>Chromeraceae</taxon>
        <taxon>Chromera</taxon>
    </lineage>
</organism>
<dbReference type="VEuPathDB" id="CryptoDB:Cvel_14481"/>